<accession>A0ABD2M714</accession>
<keyword evidence="12" id="KW-1185">Reference proteome</keyword>
<dbReference type="GO" id="GO:0003677">
    <property type="term" value="F:DNA binding"/>
    <property type="evidence" value="ECO:0007669"/>
    <property type="project" value="UniProtKB-KW"/>
</dbReference>
<dbReference type="Gene3D" id="3.90.1600.10">
    <property type="entry name" value="Palm domain of DNA polymerase"/>
    <property type="match status" value="1"/>
</dbReference>
<evidence type="ECO:0000313" key="11">
    <source>
        <dbReference type="EMBL" id="KAL3123221.1"/>
    </source>
</evidence>
<dbReference type="PROSITE" id="PS00028">
    <property type="entry name" value="ZINC_FINGER_C2H2_1"/>
    <property type="match status" value="1"/>
</dbReference>
<dbReference type="InterPro" id="IPR023211">
    <property type="entry name" value="DNA_pol_palm_dom_sf"/>
</dbReference>
<keyword evidence="4" id="KW-0548">Nucleotidyltransferase</keyword>
<evidence type="ECO:0000256" key="2">
    <source>
        <dbReference type="ARBA" id="ARBA00012417"/>
    </source>
</evidence>
<evidence type="ECO:0000256" key="7">
    <source>
        <dbReference type="ARBA" id="ARBA00023125"/>
    </source>
</evidence>
<dbReference type="PANTHER" id="PTHR33568:SF3">
    <property type="entry name" value="DNA-DIRECTED DNA POLYMERASE"/>
    <property type="match status" value="1"/>
</dbReference>
<comment type="similarity">
    <text evidence="1">Belongs to the DNA polymerase type-B family.</text>
</comment>
<feature type="region of interest" description="Disordered" evidence="9">
    <location>
        <begin position="150"/>
        <end position="173"/>
    </location>
</feature>
<dbReference type="InterPro" id="IPR043502">
    <property type="entry name" value="DNA/RNA_pol_sf"/>
</dbReference>
<reference evidence="11 12" key="1">
    <citation type="submission" date="2024-10" db="EMBL/GenBank/DDBJ databases">
        <authorList>
            <person name="Kim D."/>
        </authorList>
    </citation>
    <scope>NUCLEOTIDE SEQUENCE [LARGE SCALE GENOMIC DNA]</scope>
    <source>
        <strain evidence="11">BH-2024</strain>
    </source>
</reference>
<keyword evidence="6" id="KW-0239">DNA-directed DNA polymerase</keyword>
<feature type="domain" description="C2H2-type" evidence="10">
    <location>
        <begin position="1005"/>
        <end position="1027"/>
    </location>
</feature>
<dbReference type="EC" id="2.7.7.7" evidence="2"/>
<dbReference type="EMBL" id="JBICBT010000107">
    <property type="protein sequence ID" value="KAL3123221.1"/>
    <property type="molecule type" value="Genomic_DNA"/>
</dbReference>
<keyword evidence="5" id="KW-0235">DNA replication</keyword>
<feature type="region of interest" description="Disordered" evidence="9">
    <location>
        <begin position="223"/>
        <end position="248"/>
    </location>
</feature>
<evidence type="ECO:0000256" key="4">
    <source>
        <dbReference type="ARBA" id="ARBA00022695"/>
    </source>
</evidence>
<organism evidence="11 12">
    <name type="scientific">Heterodera trifolii</name>
    <dbReference type="NCBI Taxonomy" id="157864"/>
    <lineage>
        <taxon>Eukaryota</taxon>
        <taxon>Metazoa</taxon>
        <taxon>Ecdysozoa</taxon>
        <taxon>Nematoda</taxon>
        <taxon>Chromadorea</taxon>
        <taxon>Rhabditida</taxon>
        <taxon>Tylenchina</taxon>
        <taxon>Tylenchomorpha</taxon>
        <taxon>Tylenchoidea</taxon>
        <taxon>Heteroderidae</taxon>
        <taxon>Heteroderinae</taxon>
        <taxon>Heterodera</taxon>
    </lineage>
</organism>
<proteinExistence type="inferred from homology"/>
<protein>
    <recommendedName>
        <fullName evidence="2">DNA-directed DNA polymerase</fullName>
        <ecNumber evidence="2">2.7.7.7</ecNumber>
    </recommendedName>
</protein>
<sequence length="1251" mass="143382">MASALLRFQLGSSVRPVSSDNFPKNQAKNLSEIVRFNGSGSFFVRAIVSNFQYRIYNSCPQKNGGVLCRRKLGDNGICPKCGHQSEKPNQNLLIRLELVDLKDQTVKQNVSAFSLTAENFLGLNTEQLSTMANKEPENLAKHLEKNLGRPLSAKISVKMPAQKRKNNEQSSSKKKRFDFRYLGAYFENNPSGVDDVASVQIGGNSSTEGQANSNVATYHRRGGIEEEAPDSDVETQPEKNGEDGNNAPSFAPLFEEKMHYIHKLERFALSRHITEFVLNANYHEHQGDQQFVTASDETLNATFEQLIDQAIKNAEQQSDGRHVSKIGIVLDGKGLNDPIVLPLRPPIQNNAHVLMMELEKIGQSDGDDQVHGGGMNKRSLLLSEAVQISITCLAPPVGSAPRFYPHQHWGYNEKQLIRIRNEDDNFCLFHALVAARAFHDHELHMEQTKHKQTTMLTGQQLVNSKTSKIFCSNYEAFNRLLSNTQLMNKTVAELITAAEIPTNLEAYGLEHIKSVQDYWDKSTPGLYRIVLFEHAPAELPRPLWKGPPGRRFNVTLFLQEGHYNAIKRINSFFNLGRKYCIDCECSYGNDRKHTVNSTSTYIKVHHEKKKGCFIQQIVIPNKKHKYRIVVYDTETRLETLKEGQQRHKVNYLSARVTCTECCDSLATEILNCEICTNNTGLLERSKDWYAQNVQNSFYLREELKKYCQNDTEILLKAIVEFRRILMTEVTDGYDVLPLSCTIASACMNIFRGIFMEEDQLALVPEAGYERNDRASVFAIKYLDWRSKTEGLQIQHAGNGREKQWKKYKLDGWIEEQNKCIEVLGCYWHGCERCFAPEDLLVDGKSCRELNVATYDRLLQIREPDDDGQCIEVEEVWECEINAQLTKNAEMKTFFDDLGNERGPIDPRAAYCGGRTGPLRLFAEPEADEKISVFDIVSLYPWVNYTTEYPVGIPQIIRPEHDEMFVNWTRPDDLKYHGIYRVRIVPPRGLRIPVLPVKIDERLLFCCCHHCASAFRKRATCVQHKCPHSDAQRAFTGNYTHIELERALESGYRVDRFWRAWHYEECLWTTSRARLKLLDYMQQIDRTEGAHLLYTDTDSVTVMHKKDLVPIKTGQYLGEMSEEYTNYDIRTFVCGGAKQYGFRMLDKLTGNEEFVQKIRGITFDVENSKALQFHHFRQQVLNYAKNNDDDSCGAPANIQEDEINCPAIFRYSKIQPMRDSKVITRQQCKRYLPVCQKGIITNDLNVLPFGFE</sequence>
<dbReference type="SUPFAM" id="SSF50249">
    <property type="entry name" value="Nucleic acid-binding proteins"/>
    <property type="match status" value="1"/>
</dbReference>
<gene>
    <name evidence="11" type="ORF">niasHT_008678</name>
</gene>
<evidence type="ECO:0000256" key="9">
    <source>
        <dbReference type="SAM" id="MobiDB-lite"/>
    </source>
</evidence>
<feature type="compositionally biased region" description="Acidic residues" evidence="9">
    <location>
        <begin position="225"/>
        <end position="235"/>
    </location>
</feature>
<dbReference type="GO" id="GO:0006260">
    <property type="term" value="P:DNA replication"/>
    <property type="evidence" value="ECO:0007669"/>
    <property type="project" value="UniProtKB-KW"/>
</dbReference>
<dbReference type="Gene3D" id="2.40.50.140">
    <property type="entry name" value="Nucleic acid-binding proteins"/>
    <property type="match status" value="1"/>
</dbReference>
<dbReference type="InterPro" id="IPR013087">
    <property type="entry name" value="Znf_C2H2_type"/>
</dbReference>
<name>A0ABD2M714_9BILA</name>
<dbReference type="SUPFAM" id="SSF56672">
    <property type="entry name" value="DNA/RNA polymerases"/>
    <property type="match status" value="1"/>
</dbReference>
<dbReference type="InterPro" id="IPR013955">
    <property type="entry name" value="Rep_factor-A_C"/>
</dbReference>
<dbReference type="Proteomes" id="UP001620626">
    <property type="component" value="Unassembled WGS sequence"/>
</dbReference>
<keyword evidence="7" id="KW-0238">DNA-binding</keyword>
<dbReference type="GO" id="GO:0003887">
    <property type="term" value="F:DNA-directed DNA polymerase activity"/>
    <property type="evidence" value="ECO:0007669"/>
    <property type="project" value="UniProtKB-KW"/>
</dbReference>
<evidence type="ECO:0000256" key="6">
    <source>
        <dbReference type="ARBA" id="ARBA00022932"/>
    </source>
</evidence>
<dbReference type="Pfam" id="PF03175">
    <property type="entry name" value="DNA_pol_B_2"/>
    <property type="match status" value="1"/>
</dbReference>
<dbReference type="InterPro" id="IPR004868">
    <property type="entry name" value="DNA-dir_DNA_pol_B_mt/vir"/>
</dbReference>
<comment type="caution">
    <text evidence="11">The sequence shown here is derived from an EMBL/GenBank/DDBJ whole genome shotgun (WGS) entry which is preliminary data.</text>
</comment>
<evidence type="ECO:0000313" key="12">
    <source>
        <dbReference type="Proteomes" id="UP001620626"/>
    </source>
</evidence>
<dbReference type="AlphaFoldDB" id="A0ABD2M714"/>
<dbReference type="Pfam" id="PF08646">
    <property type="entry name" value="Rep_fac-A_C"/>
    <property type="match status" value="1"/>
</dbReference>
<evidence type="ECO:0000256" key="1">
    <source>
        <dbReference type="ARBA" id="ARBA00005755"/>
    </source>
</evidence>
<evidence type="ECO:0000256" key="3">
    <source>
        <dbReference type="ARBA" id="ARBA00022679"/>
    </source>
</evidence>
<keyword evidence="3" id="KW-0808">Transferase</keyword>
<evidence type="ECO:0000256" key="8">
    <source>
        <dbReference type="ARBA" id="ARBA00049244"/>
    </source>
</evidence>
<evidence type="ECO:0000256" key="5">
    <source>
        <dbReference type="ARBA" id="ARBA00022705"/>
    </source>
</evidence>
<dbReference type="Gene3D" id="3.40.960.10">
    <property type="entry name" value="VSR Endonuclease"/>
    <property type="match status" value="1"/>
</dbReference>
<dbReference type="PANTHER" id="PTHR33568">
    <property type="entry name" value="DNA POLYMERASE"/>
    <property type="match status" value="1"/>
</dbReference>
<dbReference type="InterPro" id="IPR012340">
    <property type="entry name" value="NA-bd_OB-fold"/>
</dbReference>
<comment type="catalytic activity">
    <reaction evidence="8">
        <text>DNA(n) + a 2'-deoxyribonucleoside 5'-triphosphate = DNA(n+1) + diphosphate</text>
        <dbReference type="Rhea" id="RHEA:22508"/>
        <dbReference type="Rhea" id="RHEA-COMP:17339"/>
        <dbReference type="Rhea" id="RHEA-COMP:17340"/>
        <dbReference type="ChEBI" id="CHEBI:33019"/>
        <dbReference type="ChEBI" id="CHEBI:61560"/>
        <dbReference type="ChEBI" id="CHEBI:173112"/>
        <dbReference type="EC" id="2.7.7.7"/>
    </reaction>
</comment>
<evidence type="ECO:0000259" key="10">
    <source>
        <dbReference type="PROSITE" id="PS00028"/>
    </source>
</evidence>